<organism evidence="2 3">
    <name type="scientific">Haloquadratum walsbyi (strain DSM 16854 / JCM 12705 / C23)</name>
    <dbReference type="NCBI Taxonomy" id="768065"/>
    <lineage>
        <taxon>Archaea</taxon>
        <taxon>Methanobacteriati</taxon>
        <taxon>Methanobacteriota</taxon>
        <taxon>Stenosarchaea group</taxon>
        <taxon>Halobacteria</taxon>
        <taxon>Halobacteriales</taxon>
        <taxon>Haloferacaceae</taxon>
        <taxon>Haloquadratum</taxon>
    </lineage>
</organism>
<evidence type="ECO:0000256" key="1">
    <source>
        <dbReference type="SAM" id="MobiDB-lite"/>
    </source>
</evidence>
<dbReference type="RefSeq" id="WP_014556183.1">
    <property type="nucleotide sequence ID" value="NC_017459.1"/>
</dbReference>
<gene>
    <name evidence="2" type="ordered locus">Hqrw_2779</name>
</gene>
<dbReference type="GeneID" id="12447525"/>
<feature type="compositionally biased region" description="Low complexity" evidence="1">
    <location>
        <begin position="81"/>
        <end position="93"/>
    </location>
</feature>
<name>G0LJ31_HALWC</name>
<dbReference type="KEGG" id="hwc:Hqrw_2779"/>
<dbReference type="Pfam" id="PF24373">
    <property type="entry name" value="DUF7529"/>
    <property type="match status" value="2"/>
</dbReference>
<evidence type="ECO:0000313" key="2">
    <source>
        <dbReference type="EMBL" id="CCC40599.1"/>
    </source>
</evidence>
<dbReference type="OrthoDB" id="325206at2157"/>
<dbReference type="Proteomes" id="UP000007954">
    <property type="component" value="Chromosome"/>
</dbReference>
<feature type="region of interest" description="Disordered" evidence="1">
    <location>
        <begin position="59"/>
        <end position="100"/>
    </location>
</feature>
<dbReference type="HOGENOM" id="CLU_092285_1_0_2"/>
<protein>
    <submittedName>
        <fullName evidence="2">Uncharacterized protein</fullName>
    </submittedName>
</protein>
<proteinExistence type="predicted"/>
<dbReference type="EMBL" id="FR746099">
    <property type="protein sequence ID" value="CCC40599.1"/>
    <property type="molecule type" value="Genomic_DNA"/>
</dbReference>
<evidence type="ECO:0000313" key="3">
    <source>
        <dbReference type="Proteomes" id="UP000007954"/>
    </source>
</evidence>
<feature type="compositionally biased region" description="Polar residues" evidence="1">
    <location>
        <begin position="9"/>
        <end position="21"/>
    </location>
</feature>
<accession>G0LJ31</accession>
<feature type="region of interest" description="Disordered" evidence="1">
    <location>
        <begin position="1"/>
        <end position="24"/>
    </location>
</feature>
<reference evidence="2 3" key="1">
    <citation type="journal article" date="2011" name="PLoS ONE">
        <title>Haloquadratum walsbyi: limited diversity in a global pond.</title>
        <authorList>
            <person name="Dyall-Smith M."/>
            <person name="Pfeiffer F."/>
            <person name="Klee K."/>
            <person name="Palm P."/>
            <person name="Gross K."/>
            <person name="Schuster S.C."/>
            <person name="Rampp M."/>
            <person name="Oesterhelt D."/>
        </authorList>
    </citation>
    <scope>NUCLEOTIDE SEQUENCE [LARGE SCALE GENOMIC DNA]</scope>
    <source>
        <strain evidence="3">DSM 16854 / JCM 12705 / C23</strain>
    </source>
</reference>
<dbReference type="InterPro" id="IPR055951">
    <property type="entry name" value="DUF7529"/>
</dbReference>
<sequence>MDDGRSDSDININESRSNMSESVDYRITGHDDRWERVIDDMSTTATEYRNAGWETLELHPGDILPIPPEDGTNETSLTSSDGTDYTPTTNDTTQNESEPHARTGLEIIIPDNEFSQLSDITSNKIFDEYESFRAERGDILFVVVAIKASADDTVVFVPLYYQSSDAQRMAQRAMTRGKISLFVRPLNNDRQVVFSQSNPELLLPAEFET</sequence>
<dbReference type="AlphaFoldDB" id="G0LJ31"/>